<gene>
    <name evidence="1" type="ORF">AbraCBS73388_009839</name>
</gene>
<dbReference type="SUPFAM" id="SSF51735">
    <property type="entry name" value="NAD(P)-binding Rossmann-fold domains"/>
    <property type="match status" value="1"/>
</dbReference>
<dbReference type="InterPro" id="IPR036291">
    <property type="entry name" value="NAD(P)-bd_dom_sf"/>
</dbReference>
<evidence type="ECO:0000313" key="1">
    <source>
        <dbReference type="EMBL" id="GKZ23468.1"/>
    </source>
</evidence>
<dbReference type="EMBL" id="BROQ01000068">
    <property type="protein sequence ID" value="GKZ23468.1"/>
    <property type="molecule type" value="Genomic_DNA"/>
</dbReference>
<sequence>MKGTGTIVVTGSNGSLAIPLVEHLLTTFPQYTLLLAVRNPSSEDIHTKQLRNVVKPHSHRVHIGGLDLARLSDVHKYVESVAADIRAKKLPPLTSIICNAFYWNLTGEVIATPDGFEQTWQVTYLAHAALILGLLPSFNQTPDEARGRIVLFSSDAHLPGKNGLEVYPPVLPGDLESLRVTAKTSSSSSPPPSKDDNPLGRGFHRYAVAKLAVTTWMYALNAYLEATTGPLQKVTALAVNPGNLSDSRALRVNTPAKLQFISRFIIKPLRPLLQYKDHTMRTSAEAALDIADLAVGPDFAGAKGYFTWKKPDTSSPESLDPEKQKQLWEKTLEWLGLGENLPL</sequence>
<dbReference type="Proteomes" id="UP001143548">
    <property type="component" value="Unassembled WGS sequence"/>
</dbReference>
<dbReference type="PANTHER" id="PTHR43647">
    <property type="entry name" value="DEHYDROGENASE"/>
    <property type="match status" value="1"/>
</dbReference>
<comment type="caution">
    <text evidence="1">The sequence shown here is derived from an EMBL/GenBank/DDBJ whole genome shotgun (WGS) entry which is preliminary data.</text>
</comment>
<dbReference type="GO" id="GO:0005741">
    <property type="term" value="C:mitochondrial outer membrane"/>
    <property type="evidence" value="ECO:0007669"/>
    <property type="project" value="TreeGrafter"/>
</dbReference>
<accession>A0A9W5YVW7</accession>
<organism evidence="1 2">
    <name type="scientific">Aspergillus brasiliensis</name>
    <dbReference type="NCBI Taxonomy" id="319629"/>
    <lineage>
        <taxon>Eukaryota</taxon>
        <taxon>Fungi</taxon>
        <taxon>Dikarya</taxon>
        <taxon>Ascomycota</taxon>
        <taxon>Pezizomycotina</taxon>
        <taxon>Eurotiomycetes</taxon>
        <taxon>Eurotiomycetidae</taxon>
        <taxon>Eurotiales</taxon>
        <taxon>Aspergillaceae</taxon>
        <taxon>Aspergillus</taxon>
        <taxon>Aspergillus subgen. Circumdati</taxon>
    </lineage>
</organism>
<evidence type="ECO:0000313" key="2">
    <source>
        <dbReference type="Proteomes" id="UP001143548"/>
    </source>
</evidence>
<name>A0A9W5YVW7_9EURO</name>
<dbReference type="PANTHER" id="PTHR43647:SF4">
    <property type="entry name" value="KETOREDUCTASE (KR) DOMAIN-CONTAINING PROTEIN"/>
    <property type="match status" value="1"/>
</dbReference>
<dbReference type="Gene3D" id="3.40.50.720">
    <property type="entry name" value="NAD(P)-binding Rossmann-like Domain"/>
    <property type="match status" value="1"/>
</dbReference>
<dbReference type="GO" id="GO:0005811">
    <property type="term" value="C:lipid droplet"/>
    <property type="evidence" value="ECO:0007669"/>
    <property type="project" value="TreeGrafter"/>
</dbReference>
<evidence type="ECO:0008006" key="3">
    <source>
        <dbReference type="Google" id="ProtNLM"/>
    </source>
</evidence>
<dbReference type="GO" id="GO:0000253">
    <property type="term" value="F:3-beta-hydroxysteroid 3-dehydrogenase (NADP+) activity"/>
    <property type="evidence" value="ECO:0007669"/>
    <property type="project" value="TreeGrafter"/>
</dbReference>
<proteinExistence type="predicted"/>
<dbReference type="AlphaFoldDB" id="A0A9W5YVW7"/>
<protein>
    <recommendedName>
        <fullName evidence="3">Ketoreductase (KR) domain-containing protein</fullName>
    </recommendedName>
</protein>
<dbReference type="GO" id="GO:0005789">
    <property type="term" value="C:endoplasmic reticulum membrane"/>
    <property type="evidence" value="ECO:0007669"/>
    <property type="project" value="TreeGrafter"/>
</dbReference>
<dbReference type="InterPro" id="IPR051593">
    <property type="entry name" value="Ergosterol_Biosynth_ERG27"/>
</dbReference>
<reference evidence="1" key="1">
    <citation type="submission" date="2022-07" db="EMBL/GenBank/DDBJ databases">
        <title>Taxonomy of Aspergillus series Nigri: significant species reduction supported by multi-species coalescent approaches.</title>
        <authorList>
            <person name="Bian C."/>
            <person name="Kusuya Y."/>
            <person name="Sklenar F."/>
            <person name="D'hooge E."/>
            <person name="Yaguchi T."/>
            <person name="Takahashi H."/>
            <person name="Hubka V."/>
        </authorList>
    </citation>
    <scope>NUCLEOTIDE SEQUENCE</scope>
    <source>
        <strain evidence="1">CBS 733.88</strain>
    </source>
</reference>